<dbReference type="OrthoDB" id="1109950at2759"/>
<evidence type="ECO:0000259" key="1">
    <source>
        <dbReference type="PROSITE" id="PS50066"/>
    </source>
</evidence>
<feature type="domain" description="MADS-box" evidence="1">
    <location>
        <begin position="1"/>
        <end position="61"/>
    </location>
</feature>
<evidence type="ECO:0000313" key="3">
    <source>
        <dbReference type="Proteomes" id="UP000694251"/>
    </source>
</evidence>
<dbReference type="InterPro" id="IPR002100">
    <property type="entry name" value="TF_MADSbox"/>
</dbReference>
<dbReference type="GO" id="GO:0045944">
    <property type="term" value="P:positive regulation of transcription by RNA polymerase II"/>
    <property type="evidence" value="ECO:0007669"/>
    <property type="project" value="InterPro"/>
</dbReference>
<dbReference type="SMART" id="SM00432">
    <property type="entry name" value="MADS"/>
    <property type="match status" value="1"/>
</dbReference>
<sequence length="93" mass="11026">MGRKKIKLNRIESLKERSSKYSKRKQGLFKKAEEVALLCDCEIILIVVSPTDKPTLFHTRSKSFNKIYDRYCMLSLQEREERCHLSDLYIIIT</sequence>
<dbReference type="GO" id="GO:0046983">
    <property type="term" value="F:protein dimerization activity"/>
    <property type="evidence" value="ECO:0007669"/>
    <property type="project" value="InterPro"/>
</dbReference>
<organism evidence="2 3">
    <name type="scientific">Arabidopsis suecica</name>
    <name type="common">Swedish thale-cress</name>
    <name type="synonym">Cardaminopsis suecica</name>
    <dbReference type="NCBI Taxonomy" id="45249"/>
    <lineage>
        <taxon>Eukaryota</taxon>
        <taxon>Viridiplantae</taxon>
        <taxon>Streptophyta</taxon>
        <taxon>Embryophyta</taxon>
        <taxon>Tracheophyta</taxon>
        <taxon>Spermatophyta</taxon>
        <taxon>Magnoliopsida</taxon>
        <taxon>eudicotyledons</taxon>
        <taxon>Gunneridae</taxon>
        <taxon>Pentapetalae</taxon>
        <taxon>rosids</taxon>
        <taxon>malvids</taxon>
        <taxon>Brassicales</taxon>
        <taxon>Brassicaceae</taxon>
        <taxon>Camelineae</taxon>
        <taxon>Arabidopsis</taxon>
    </lineage>
</organism>
<protein>
    <submittedName>
        <fullName evidence="2">Transcription factor MADS-box</fullName>
    </submittedName>
</protein>
<dbReference type="PANTHER" id="PTHR48019">
    <property type="entry name" value="SERUM RESPONSE FACTOR HOMOLOG"/>
    <property type="match status" value="1"/>
</dbReference>
<dbReference type="Pfam" id="PF00319">
    <property type="entry name" value="SRF-TF"/>
    <property type="match status" value="1"/>
</dbReference>
<evidence type="ECO:0000313" key="2">
    <source>
        <dbReference type="EMBL" id="KAG7572378.1"/>
    </source>
</evidence>
<gene>
    <name evidence="2" type="ORF">ISN44_As09g007450</name>
</gene>
<dbReference type="GO" id="GO:0000987">
    <property type="term" value="F:cis-regulatory region sequence-specific DNA binding"/>
    <property type="evidence" value="ECO:0007669"/>
    <property type="project" value="InterPro"/>
</dbReference>
<proteinExistence type="predicted"/>
<dbReference type="GO" id="GO:0000981">
    <property type="term" value="F:DNA-binding transcription factor activity, RNA polymerase II-specific"/>
    <property type="evidence" value="ECO:0007669"/>
    <property type="project" value="InterPro"/>
</dbReference>
<dbReference type="PROSITE" id="PS50066">
    <property type="entry name" value="MADS_BOX_2"/>
    <property type="match status" value="1"/>
</dbReference>
<reference evidence="2 3" key="1">
    <citation type="submission" date="2020-12" db="EMBL/GenBank/DDBJ databases">
        <title>Concerted genomic and epigenomic changes stabilize Arabidopsis allopolyploids.</title>
        <authorList>
            <person name="Chen Z."/>
        </authorList>
    </citation>
    <scope>NUCLEOTIDE SEQUENCE [LARGE SCALE GENOMIC DNA]</scope>
    <source>
        <strain evidence="2">As9502</strain>
        <tissue evidence="2">Leaf</tissue>
    </source>
</reference>
<accession>A0A8T2AEC7</accession>
<dbReference type="Proteomes" id="UP000694251">
    <property type="component" value="Chromosome 9"/>
</dbReference>
<dbReference type="CDD" id="cd00266">
    <property type="entry name" value="MADS_SRF_like"/>
    <property type="match status" value="1"/>
</dbReference>
<dbReference type="EMBL" id="JAEFBJ010000009">
    <property type="protein sequence ID" value="KAG7572378.1"/>
    <property type="molecule type" value="Genomic_DNA"/>
</dbReference>
<dbReference type="InterPro" id="IPR050142">
    <property type="entry name" value="MADS-box/MEF2_TF"/>
</dbReference>
<name>A0A8T2AEC7_ARASU</name>
<dbReference type="AlphaFoldDB" id="A0A8T2AEC7"/>
<comment type="caution">
    <text evidence="2">The sequence shown here is derived from an EMBL/GenBank/DDBJ whole genome shotgun (WGS) entry which is preliminary data.</text>
</comment>
<keyword evidence="3" id="KW-1185">Reference proteome</keyword>
<dbReference type="InterPro" id="IPR033897">
    <property type="entry name" value="SRF-like_MADS-box"/>
</dbReference>